<dbReference type="GO" id="GO:0051536">
    <property type="term" value="F:iron-sulfur cluster binding"/>
    <property type="evidence" value="ECO:0007669"/>
    <property type="project" value="InterPro"/>
</dbReference>
<dbReference type="Pfam" id="PF02730">
    <property type="entry name" value="AFOR_N"/>
    <property type="match status" value="1"/>
</dbReference>
<comment type="caution">
    <text evidence="2">The sequence shown here is derived from an EMBL/GenBank/DDBJ whole genome shotgun (WGS) entry which is preliminary data.</text>
</comment>
<reference evidence="2 3" key="1">
    <citation type="journal article" date="2015" name="Nature">
        <title>rRNA introns, odd ribosomes, and small enigmatic genomes across a large radiation of phyla.</title>
        <authorList>
            <person name="Brown C.T."/>
            <person name="Hug L.A."/>
            <person name="Thomas B.C."/>
            <person name="Sharon I."/>
            <person name="Castelle C.J."/>
            <person name="Singh A."/>
            <person name="Wilkins M.J."/>
            <person name="Williams K.H."/>
            <person name="Banfield J.F."/>
        </authorList>
    </citation>
    <scope>NUCLEOTIDE SEQUENCE [LARGE SCALE GENOMIC DNA]</scope>
</reference>
<dbReference type="SMART" id="SM00790">
    <property type="entry name" value="AFOR_N"/>
    <property type="match status" value="1"/>
</dbReference>
<organism evidence="2 3">
    <name type="scientific">candidate division WWE3 bacterium GW2011_GWB1_41_6</name>
    <dbReference type="NCBI Taxonomy" id="1619112"/>
    <lineage>
        <taxon>Bacteria</taxon>
        <taxon>Katanobacteria</taxon>
    </lineage>
</organism>
<dbReference type="InterPro" id="IPR013983">
    <property type="entry name" value="Ald_Fedxn_OxRdtase_N"/>
</dbReference>
<dbReference type="InterPro" id="IPR051919">
    <property type="entry name" value="W-dependent_AOR"/>
</dbReference>
<dbReference type="SUPFAM" id="SSF56228">
    <property type="entry name" value="Aldehyde ferredoxin oxidoreductase, N-terminal domain"/>
    <property type="match status" value="1"/>
</dbReference>
<proteinExistence type="predicted"/>
<protein>
    <recommendedName>
        <fullName evidence="1">Aldehyde ferredoxin oxidoreductase N-terminal domain-containing protein</fullName>
    </recommendedName>
</protein>
<sequence>MGSPAKKVLYIDLGKKTSHVKSDTELQKFIGGVGTGIKLLADNFDTDPVIFSVGPLSGYFPYCSKTSVVTNDNGVIEDLYIGGSLSSRIKFTGMDSIVVHGKSPVPLTLDITDESVVFRDTETELGSLGLPGKRSIMYYDAEERSFLVDKYFAPPESILEKKLLGKNLRNMVVTGSKTYSIKNPEKYGEIFSKLLKQTDMLSVEKGTNPSCTGCPMGCHRSKIGEIGGNVLTHSLVACTFAERIYSDIGTTFSCLSVLGYDYTHEDIENFPELIKKVLEGLG</sequence>
<dbReference type="GO" id="GO:0016625">
    <property type="term" value="F:oxidoreductase activity, acting on the aldehyde or oxo group of donors, iron-sulfur protein as acceptor"/>
    <property type="evidence" value="ECO:0007669"/>
    <property type="project" value="InterPro"/>
</dbReference>
<gene>
    <name evidence="2" type="ORF">UU72_C0024G0004</name>
</gene>
<dbReference type="PANTHER" id="PTHR30038">
    <property type="entry name" value="ALDEHYDE FERREDOXIN OXIDOREDUCTASE"/>
    <property type="match status" value="1"/>
</dbReference>
<dbReference type="InterPro" id="IPR036503">
    <property type="entry name" value="Ald_Fedxn_OxRdtase_N_sf"/>
</dbReference>
<dbReference type="Proteomes" id="UP000034163">
    <property type="component" value="Unassembled WGS sequence"/>
</dbReference>
<evidence type="ECO:0000313" key="2">
    <source>
        <dbReference type="EMBL" id="KKS16278.1"/>
    </source>
</evidence>
<dbReference type="AlphaFoldDB" id="A0A0G0ZTJ0"/>
<accession>A0A0G0ZTJ0</accession>
<dbReference type="PANTHER" id="PTHR30038:SF8">
    <property type="entry name" value="ALDEHYDE FERREDOXIN OXIDOREDUCTASE"/>
    <property type="match status" value="1"/>
</dbReference>
<evidence type="ECO:0000313" key="3">
    <source>
        <dbReference type="Proteomes" id="UP000034163"/>
    </source>
</evidence>
<dbReference type="Gene3D" id="3.60.9.10">
    <property type="entry name" value="Aldehyde ferredoxin oxidoreductase, N-terminal domain"/>
    <property type="match status" value="1"/>
</dbReference>
<name>A0A0G0ZTJ0_UNCKA</name>
<dbReference type="EMBL" id="LCBS01000024">
    <property type="protein sequence ID" value="KKS16278.1"/>
    <property type="molecule type" value="Genomic_DNA"/>
</dbReference>
<evidence type="ECO:0000259" key="1">
    <source>
        <dbReference type="SMART" id="SM00790"/>
    </source>
</evidence>
<feature type="domain" description="Aldehyde ferredoxin oxidoreductase N-terminal" evidence="1">
    <location>
        <begin position="5"/>
        <end position="177"/>
    </location>
</feature>